<feature type="compositionally biased region" description="Low complexity" evidence="2">
    <location>
        <begin position="639"/>
        <end position="649"/>
    </location>
</feature>
<feature type="region of interest" description="Disordered" evidence="2">
    <location>
        <begin position="130"/>
        <end position="225"/>
    </location>
</feature>
<feature type="region of interest" description="Disordered" evidence="2">
    <location>
        <begin position="303"/>
        <end position="328"/>
    </location>
</feature>
<feature type="compositionally biased region" description="Polar residues" evidence="2">
    <location>
        <begin position="447"/>
        <end position="458"/>
    </location>
</feature>
<comment type="caution">
    <text evidence="5">The sequence shown here is derived from an EMBL/GenBank/DDBJ whole genome shotgun (WGS) entry which is preliminary data.</text>
</comment>
<feature type="compositionally biased region" description="Basic and acidic residues" evidence="2">
    <location>
        <begin position="139"/>
        <end position="151"/>
    </location>
</feature>
<feature type="compositionally biased region" description="Basic and acidic residues" evidence="2">
    <location>
        <begin position="618"/>
        <end position="628"/>
    </location>
</feature>
<feature type="signal peptide" evidence="3">
    <location>
        <begin position="1"/>
        <end position="18"/>
    </location>
</feature>
<feature type="compositionally biased region" description="Low complexity" evidence="2">
    <location>
        <begin position="580"/>
        <end position="596"/>
    </location>
</feature>
<reference evidence="5" key="1">
    <citation type="journal article" date="2023" name="Mol. Phylogenet. Evol.">
        <title>Genome-scale phylogeny and comparative genomics of the fungal order Sordariales.</title>
        <authorList>
            <person name="Hensen N."/>
            <person name="Bonometti L."/>
            <person name="Westerberg I."/>
            <person name="Brannstrom I.O."/>
            <person name="Guillou S."/>
            <person name="Cros-Aarteil S."/>
            <person name="Calhoun S."/>
            <person name="Haridas S."/>
            <person name="Kuo A."/>
            <person name="Mondo S."/>
            <person name="Pangilinan J."/>
            <person name="Riley R."/>
            <person name="LaButti K."/>
            <person name="Andreopoulos B."/>
            <person name="Lipzen A."/>
            <person name="Chen C."/>
            <person name="Yan M."/>
            <person name="Daum C."/>
            <person name="Ng V."/>
            <person name="Clum A."/>
            <person name="Steindorff A."/>
            <person name="Ohm R.A."/>
            <person name="Martin F."/>
            <person name="Silar P."/>
            <person name="Natvig D.O."/>
            <person name="Lalanne C."/>
            <person name="Gautier V."/>
            <person name="Ament-Velasquez S.L."/>
            <person name="Kruys A."/>
            <person name="Hutchinson M.I."/>
            <person name="Powell A.J."/>
            <person name="Barry K."/>
            <person name="Miller A.N."/>
            <person name="Grigoriev I.V."/>
            <person name="Debuchy R."/>
            <person name="Gladieux P."/>
            <person name="Hiltunen Thoren M."/>
            <person name="Johannesson H."/>
        </authorList>
    </citation>
    <scope>NUCLEOTIDE SEQUENCE</scope>
    <source>
        <strain evidence="5">CBS 232.78</strain>
    </source>
</reference>
<feature type="compositionally biased region" description="Basic and acidic residues" evidence="2">
    <location>
        <begin position="564"/>
        <end position="574"/>
    </location>
</feature>
<evidence type="ECO:0000259" key="4">
    <source>
        <dbReference type="Pfam" id="PF13257"/>
    </source>
</evidence>
<accession>A0AAE0K6F1</accession>
<evidence type="ECO:0000256" key="2">
    <source>
        <dbReference type="SAM" id="MobiDB-lite"/>
    </source>
</evidence>
<keyword evidence="3" id="KW-0732">Signal</keyword>
<dbReference type="AlphaFoldDB" id="A0AAE0K6F1"/>
<feature type="compositionally biased region" description="Low complexity" evidence="2">
    <location>
        <begin position="172"/>
        <end position="189"/>
    </location>
</feature>
<dbReference type="EMBL" id="JAULSW010000009">
    <property type="protein sequence ID" value="KAK3370321.1"/>
    <property type="molecule type" value="Genomic_DNA"/>
</dbReference>
<evidence type="ECO:0000313" key="6">
    <source>
        <dbReference type="Proteomes" id="UP001285441"/>
    </source>
</evidence>
<dbReference type="Pfam" id="PF13257">
    <property type="entry name" value="DUF4048"/>
    <property type="match status" value="1"/>
</dbReference>
<name>A0AAE0K6F1_9PEZI</name>
<gene>
    <name evidence="5" type="ORF">B0H63DRAFT_314531</name>
</gene>
<keyword evidence="6" id="KW-1185">Reference proteome</keyword>
<keyword evidence="1" id="KW-0175">Coiled coil</keyword>
<feature type="region of interest" description="Disordered" evidence="2">
    <location>
        <begin position="444"/>
        <end position="498"/>
    </location>
</feature>
<evidence type="ECO:0000256" key="3">
    <source>
        <dbReference type="SAM" id="SignalP"/>
    </source>
</evidence>
<protein>
    <recommendedName>
        <fullName evidence="4">DUF4048 domain-containing protein</fullName>
    </recommendedName>
</protein>
<feature type="compositionally biased region" description="Polar residues" evidence="2">
    <location>
        <begin position="196"/>
        <end position="206"/>
    </location>
</feature>
<feature type="compositionally biased region" description="Low complexity" evidence="2">
    <location>
        <begin position="537"/>
        <end position="553"/>
    </location>
</feature>
<dbReference type="InterPro" id="IPR025122">
    <property type="entry name" value="DUF4048"/>
</dbReference>
<sequence>MTSVVLLQTCFVSACANALFLRDGHPLNVHKASLVARRTTRPTPPPLVPWRRHRRNCVAPANPYRRRRTSCAAYYPEFLRKPSQSLFALHTSKLAKRIEPAPTASKEKEHAMEQVISLQQTLEGLMLDTPPTPRGQARFGRDHTEPRRVVPEEQQLPPPSPQMEELIETRSTRSASTASRSTNRLSLTLPIALPTNFPSRPTPISATSSSFPPTPLDTPSLTSPVDPNDFITAIAAQERRVLELREELSRAESDLRVLKRQWTTHEAHKKRAEMRTLERMRPLGPATDLQEDSATRRNVELDKRKKALLLGQQSQQGTPERGRRRFFPGGHARTLSLLSPTKPTCGFSVHEDAPEGYSININPGAEESDSPFVSQYAPVTPLPTKRASWAPRSSHQAAAQAAGGVKQIAQDLKSGLWTFMEDLRQATVGEEPITGQGVYLRGIDGNMRSTKSGSTSPSGYGDQDTIRATGANSRPRVATAFDESPTPATADGGDESGAAPLRQMRALSRSNTDVSSKSTKRFSWTPLTMDSYDDNDWSNWDSPSVSSPRWSGSTVNGDIIPAIPERRDENDTPLKKQSSKSHLASRSSPSSPRGSPNKFEELLPPVLNRLTPSNLKKTASEFMKEWEKSLSPPPRPEHTSFAAAASTATGEDNRA</sequence>
<reference evidence="5" key="2">
    <citation type="submission" date="2023-06" db="EMBL/GenBank/DDBJ databases">
        <authorList>
            <consortium name="Lawrence Berkeley National Laboratory"/>
            <person name="Haridas S."/>
            <person name="Hensen N."/>
            <person name="Bonometti L."/>
            <person name="Westerberg I."/>
            <person name="Brannstrom I.O."/>
            <person name="Guillou S."/>
            <person name="Cros-Aarteil S."/>
            <person name="Calhoun S."/>
            <person name="Kuo A."/>
            <person name="Mondo S."/>
            <person name="Pangilinan J."/>
            <person name="Riley R."/>
            <person name="LaButti K."/>
            <person name="Andreopoulos B."/>
            <person name="Lipzen A."/>
            <person name="Chen C."/>
            <person name="Yanf M."/>
            <person name="Daum C."/>
            <person name="Ng V."/>
            <person name="Clum A."/>
            <person name="Steindorff A."/>
            <person name="Ohm R."/>
            <person name="Martin F."/>
            <person name="Silar P."/>
            <person name="Natvig D."/>
            <person name="Lalanne C."/>
            <person name="Gautier V."/>
            <person name="Ament-velasquez S.L."/>
            <person name="Kruys A."/>
            <person name="Hutchinson M.I."/>
            <person name="Powell A.J."/>
            <person name="Barry K."/>
            <person name="Miller A.N."/>
            <person name="Grigoriev I.V."/>
            <person name="Debuchy R."/>
            <person name="Gladieux P."/>
            <person name="Thoren M.H."/>
            <person name="Johannesson H."/>
        </authorList>
    </citation>
    <scope>NUCLEOTIDE SEQUENCE</scope>
    <source>
        <strain evidence="5">CBS 232.78</strain>
    </source>
</reference>
<feature type="chain" id="PRO_5042108012" description="DUF4048 domain-containing protein" evidence="3">
    <location>
        <begin position="19"/>
        <end position="655"/>
    </location>
</feature>
<feature type="region of interest" description="Disordered" evidence="2">
    <location>
        <begin position="533"/>
        <end position="655"/>
    </location>
</feature>
<feature type="coiled-coil region" evidence="1">
    <location>
        <begin position="234"/>
        <end position="261"/>
    </location>
</feature>
<dbReference type="Proteomes" id="UP001285441">
    <property type="component" value="Unassembled WGS sequence"/>
</dbReference>
<feature type="domain" description="DUF4048" evidence="4">
    <location>
        <begin position="331"/>
        <end position="545"/>
    </location>
</feature>
<evidence type="ECO:0000256" key="1">
    <source>
        <dbReference type="SAM" id="Coils"/>
    </source>
</evidence>
<proteinExistence type="predicted"/>
<organism evidence="5 6">
    <name type="scientific">Podospora didyma</name>
    <dbReference type="NCBI Taxonomy" id="330526"/>
    <lineage>
        <taxon>Eukaryota</taxon>
        <taxon>Fungi</taxon>
        <taxon>Dikarya</taxon>
        <taxon>Ascomycota</taxon>
        <taxon>Pezizomycotina</taxon>
        <taxon>Sordariomycetes</taxon>
        <taxon>Sordariomycetidae</taxon>
        <taxon>Sordariales</taxon>
        <taxon>Podosporaceae</taxon>
        <taxon>Podospora</taxon>
    </lineage>
</organism>
<evidence type="ECO:0000313" key="5">
    <source>
        <dbReference type="EMBL" id="KAK3370321.1"/>
    </source>
</evidence>
<feature type="compositionally biased region" description="Low complexity" evidence="2">
    <location>
        <begin position="207"/>
        <end position="224"/>
    </location>
</feature>